<name>K0XMY2_9BACT</name>
<dbReference type="GeneID" id="77848241"/>
<comment type="caution">
    <text evidence="2">The sequence shown here is derived from an EMBL/GenBank/DDBJ whole genome shotgun (WGS) entry which is preliminary data.</text>
</comment>
<dbReference type="Pfam" id="PF16115">
    <property type="entry name" value="DUF4831"/>
    <property type="match status" value="1"/>
</dbReference>
<dbReference type="InterPro" id="IPR032265">
    <property type="entry name" value="DUF4831"/>
</dbReference>
<reference evidence="2 3" key="1">
    <citation type="submission" date="2012-08" db="EMBL/GenBank/DDBJ databases">
        <title>The Genome Sequence of Barnesiella intestinihominis YIT 11860.</title>
        <authorList>
            <consortium name="The Broad Institute Genome Sequencing Platform"/>
            <person name="Earl A."/>
            <person name="Ward D."/>
            <person name="Feldgarden M."/>
            <person name="Gevers D."/>
            <person name="Morotomi M."/>
            <person name="Walker B."/>
            <person name="Young S.K."/>
            <person name="Zeng Q."/>
            <person name="Gargeya S."/>
            <person name="Fitzgerald M."/>
            <person name="Haas B."/>
            <person name="Abouelleil A."/>
            <person name="Alvarado L."/>
            <person name="Arachchi H.M."/>
            <person name="Berlin A.M."/>
            <person name="Chapman S.B."/>
            <person name="Goldberg J."/>
            <person name="Griggs A."/>
            <person name="Gujja S."/>
            <person name="Hansen M."/>
            <person name="Howarth C."/>
            <person name="Imamovic A."/>
            <person name="Larimer J."/>
            <person name="McCowen C."/>
            <person name="Montmayeur A."/>
            <person name="Murphy C."/>
            <person name="Neiman D."/>
            <person name="Pearson M."/>
            <person name="Priest M."/>
            <person name="Roberts A."/>
            <person name="Saif S."/>
            <person name="Shea T."/>
            <person name="Sisk P."/>
            <person name="Sykes S."/>
            <person name="Wortman J."/>
            <person name="Nusbaum C."/>
            <person name="Birren B."/>
        </authorList>
    </citation>
    <scope>NUCLEOTIDE SEQUENCE [LARGE SCALE GENOMIC DNA]</scope>
    <source>
        <strain evidence="2 3">YIT 11860</strain>
    </source>
</reference>
<gene>
    <name evidence="2" type="ORF">HMPREF9448_00936</name>
</gene>
<evidence type="ECO:0000313" key="3">
    <source>
        <dbReference type="Proteomes" id="UP000006044"/>
    </source>
</evidence>
<dbReference type="OrthoDB" id="1092380at2"/>
<sequence>MKYFILTLGLFLTTNIGFAQETKRLTAEKHNEYGLIYSLPQTHLDVEVIATKTTRKAGPYYQYAEKYLGIPGAITQDSEEWALSSVKVTPYGVPDPEEQYLMQFKPGGNGYIVLDENGLLLSINTEPVIDSIVSTAPKQKQESPLDNNEYAKVYSEELLMSASTVKMAEVAAKQLYRIRESRLNLVTGEVDELPADGESFKLIIQQLDEQEAALTALFMGTTQTETIIKHFDYIPVEEVTNDIVFRISDLYGIVKPENLSGAPVYLSLKITEEGELPLDNKGNIKKMPKNAVAYAIPGKAEVILSDGKKTLFKENLPIAQFGVVFGLDPSIFTDKKAPSCATFYPQTGAIRQIGK</sequence>
<dbReference type="STRING" id="742726.HMPREF9448_00936"/>
<feature type="chain" id="PRO_5003841483" description="DUF4831 domain-containing protein" evidence="1">
    <location>
        <begin position="20"/>
        <end position="355"/>
    </location>
</feature>
<evidence type="ECO:0008006" key="4">
    <source>
        <dbReference type="Google" id="ProtNLM"/>
    </source>
</evidence>
<evidence type="ECO:0000313" key="2">
    <source>
        <dbReference type="EMBL" id="EJZ65205.1"/>
    </source>
</evidence>
<protein>
    <recommendedName>
        <fullName evidence="4">DUF4831 domain-containing protein</fullName>
    </recommendedName>
</protein>
<organism evidence="2 3">
    <name type="scientific">Barnesiella intestinihominis YIT 11860</name>
    <dbReference type="NCBI Taxonomy" id="742726"/>
    <lineage>
        <taxon>Bacteria</taxon>
        <taxon>Pseudomonadati</taxon>
        <taxon>Bacteroidota</taxon>
        <taxon>Bacteroidia</taxon>
        <taxon>Bacteroidales</taxon>
        <taxon>Barnesiellaceae</taxon>
        <taxon>Barnesiella</taxon>
    </lineage>
</organism>
<keyword evidence="1" id="KW-0732">Signal</keyword>
<evidence type="ECO:0000256" key="1">
    <source>
        <dbReference type="SAM" id="SignalP"/>
    </source>
</evidence>
<proteinExistence type="predicted"/>
<keyword evidence="3" id="KW-1185">Reference proteome</keyword>
<dbReference type="HOGENOM" id="CLU_067505_0_0_10"/>
<accession>K0XMY2</accession>
<dbReference type="RefSeq" id="WP_008861429.1">
    <property type="nucleotide sequence ID" value="NZ_CAXSYG010000007.1"/>
</dbReference>
<dbReference type="EMBL" id="ADLE01000007">
    <property type="protein sequence ID" value="EJZ65205.1"/>
    <property type="molecule type" value="Genomic_DNA"/>
</dbReference>
<dbReference type="AlphaFoldDB" id="K0XMY2"/>
<feature type="signal peptide" evidence="1">
    <location>
        <begin position="1"/>
        <end position="19"/>
    </location>
</feature>
<dbReference type="eggNOG" id="ENOG502ZAG0">
    <property type="taxonomic scope" value="Bacteria"/>
</dbReference>
<dbReference type="Proteomes" id="UP000006044">
    <property type="component" value="Unassembled WGS sequence"/>
</dbReference>